<organism evidence="3 4">
    <name type="scientific">Labeo rohita</name>
    <name type="common">Indian major carp</name>
    <name type="synonym">Cyprinus rohita</name>
    <dbReference type="NCBI Taxonomy" id="84645"/>
    <lineage>
        <taxon>Eukaryota</taxon>
        <taxon>Metazoa</taxon>
        <taxon>Chordata</taxon>
        <taxon>Craniata</taxon>
        <taxon>Vertebrata</taxon>
        <taxon>Euteleostomi</taxon>
        <taxon>Actinopterygii</taxon>
        <taxon>Neopterygii</taxon>
        <taxon>Teleostei</taxon>
        <taxon>Ostariophysi</taxon>
        <taxon>Cypriniformes</taxon>
        <taxon>Cyprinidae</taxon>
        <taxon>Labeoninae</taxon>
        <taxon>Labeonini</taxon>
        <taxon>Labeo</taxon>
    </lineage>
</organism>
<protein>
    <submittedName>
        <fullName evidence="3">Retrotransposon Gag-like protein 8</fullName>
    </submittedName>
</protein>
<accession>A0ABQ8LBA6</accession>
<gene>
    <name evidence="3" type="ORF">H4Q32_026068</name>
</gene>
<feature type="region of interest" description="Disordered" evidence="1">
    <location>
        <begin position="21"/>
        <end position="53"/>
    </location>
</feature>
<dbReference type="InterPro" id="IPR032549">
    <property type="entry name" value="DUF4939"/>
</dbReference>
<reference evidence="3 4" key="1">
    <citation type="submission" date="2022-01" db="EMBL/GenBank/DDBJ databases">
        <title>A high-quality chromosome-level genome assembly of rohu carp, Labeo rohita.</title>
        <authorList>
            <person name="Arick M.A. II"/>
            <person name="Hsu C.-Y."/>
            <person name="Magbanua Z."/>
            <person name="Pechanova O."/>
            <person name="Grover C."/>
            <person name="Miller E."/>
            <person name="Thrash A."/>
            <person name="Ezzel L."/>
            <person name="Alam S."/>
            <person name="Benzie J."/>
            <person name="Hamilton M."/>
            <person name="Karsi A."/>
            <person name="Lawrence M.L."/>
            <person name="Peterson D.G."/>
        </authorList>
    </citation>
    <scope>NUCLEOTIDE SEQUENCE [LARGE SCALE GENOMIC DNA]</scope>
    <source>
        <strain evidence="4">BAU-BD-2019</strain>
        <tissue evidence="3">Blood</tissue>
    </source>
</reference>
<dbReference type="EMBL" id="JACTAM010000257">
    <property type="protein sequence ID" value="KAI2647579.1"/>
    <property type="molecule type" value="Genomic_DNA"/>
</dbReference>
<name>A0ABQ8LBA6_LABRO</name>
<evidence type="ECO:0000313" key="3">
    <source>
        <dbReference type="EMBL" id="KAI2647579.1"/>
    </source>
</evidence>
<feature type="compositionally biased region" description="Low complexity" evidence="1">
    <location>
        <begin position="38"/>
        <end position="48"/>
    </location>
</feature>
<evidence type="ECO:0000259" key="2">
    <source>
        <dbReference type="Pfam" id="PF16297"/>
    </source>
</evidence>
<evidence type="ECO:0000313" key="4">
    <source>
        <dbReference type="Proteomes" id="UP000830375"/>
    </source>
</evidence>
<sequence>MSNSDPFQELVDSLRKVLLRSPATVPSSPPSDAPPAPSTSSATVPSSPMARPAPYAGGAEECNGFLLQCSLVFTIQPALYHTDQSQIAFITSLLTGPALRWAETIWHQGGPAAHSIRAFIGHFKEVFG</sequence>
<dbReference type="Pfam" id="PF16297">
    <property type="entry name" value="DUF4939"/>
    <property type="match status" value="1"/>
</dbReference>
<feature type="domain" description="DUF4939" evidence="2">
    <location>
        <begin position="43"/>
        <end position="128"/>
    </location>
</feature>
<dbReference type="Proteomes" id="UP000830375">
    <property type="component" value="Unassembled WGS sequence"/>
</dbReference>
<feature type="compositionally biased region" description="Pro residues" evidence="1">
    <location>
        <begin position="27"/>
        <end position="37"/>
    </location>
</feature>
<evidence type="ECO:0000256" key="1">
    <source>
        <dbReference type="SAM" id="MobiDB-lite"/>
    </source>
</evidence>
<comment type="caution">
    <text evidence="3">The sequence shown here is derived from an EMBL/GenBank/DDBJ whole genome shotgun (WGS) entry which is preliminary data.</text>
</comment>
<proteinExistence type="predicted"/>
<keyword evidence="4" id="KW-1185">Reference proteome</keyword>